<dbReference type="FunFam" id="2.170.220.10:FF:000002">
    <property type="entry name" value="Methionine--tRNA ligase"/>
    <property type="match status" value="1"/>
</dbReference>
<dbReference type="GO" id="GO:0005524">
    <property type="term" value="F:ATP binding"/>
    <property type="evidence" value="ECO:0007669"/>
    <property type="project" value="UniProtKB-KW"/>
</dbReference>
<dbReference type="Gene3D" id="3.40.50.620">
    <property type="entry name" value="HUPs"/>
    <property type="match status" value="1"/>
</dbReference>
<dbReference type="PANTHER" id="PTHR43326">
    <property type="entry name" value="METHIONYL-TRNA SYNTHETASE"/>
    <property type="match status" value="1"/>
</dbReference>
<evidence type="ECO:0000256" key="1">
    <source>
        <dbReference type="ARBA" id="ARBA00012838"/>
    </source>
</evidence>
<dbReference type="CDD" id="cd00814">
    <property type="entry name" value="MetRS_core"/>
    <property type="match status" value="1"/>
</dbReference>
<keyword evidence="3 8" id="KW-0547">Nucleotide-binding</keyword>
<dbReference type="Gene3D" id="2.170.220.10">
    <property type="match status" value="1"/>
</dbReference>
<feature type="domain" description="B3/B4 tRNA-binding" evidence="10">
    <location>
        <begin position="591"/>
        <end position="743"/>
    </location>
</feature>
<dbReference type="SUPFAM" id="SSF56037">
    <property type="entry name" value="PheT/TilS domain"/>
    <property type="match status" value="1"/>
</dbReference>
<comment type="caution">
    <text evidence="11">The sequence shown here is derived from an EMBL/GenBank/DDBJ whole genome shotgun (WGS) entry which is preliminary data.</text>
</comment>
<dbReference type="SMART" id="SM00873">
    <property type="entry name" value="B3_4"/>
    <property type="match status" value="1"/>
</dbReference>
<dbReference type="InterPro" id="IPR005146">
    <property type="entry name" value="B3/B4_tRNA-bd"/>
</dbReference>
<dbReference type="InterPro" id="IPR033911">
    <property type="entry name" value="MetRS_core"/>
</dbReference>
<gene>
    <name evidence="11" type="primary">metG</name>
    <name evidence="11" type="ORF">HY544_04350</name>
</gene>
<dbReference type="CDD" id="cd07957">
    <property type="entry name" value="Anticodon_Ia_Met"/>
    <property type="match status" value="1"/>
</dbReference>
<dbReference type="Proteomes" id="UP000732298">
    <property type="component" value="Unassembled WGS sequence"/>
</dbReference>
<comment type="similarity">
    <text evidence="8">Belongs to the class-I aminoacyl-tRNA synthetase family.</text>
</comment>
<evidence type="ECO:0000256" key="7">
    <source>
        <dbReference type="ARBA" id="ARBA00030904"/>
    </source>
</evidence>
<protein>
    <recommendedName>
        <fullName evidence="1">methionine--tRNA ligase</fullName>
        <ecNumber evidence="1">6.1.1.10</ecNumber>
    </recommendedName>
    <alternativeName>
        <fullName evidence="7">Methionyl-tRNA synthetase</fullName>
    </alternativeName>
</protein>
<evidence type="ECO:0000256" key="8">
    <source>
        <dbReference type="RuleBase" id="RU363039"/>
    </source>
</evidence>
<dbReference type="NCBIfam" id="TIGR00398">
    <property type="entry name" value="metG"/>
    <property type="match status" value="1"/>
</dbReference>
<name>A0A8T3YLZ4_9ARCH</name>
<keyword evidence="6 8" id="KW-0030">Aminoacyl-tRNA synthetase</keyword>
<keyword evidence="5 8" id="KW-0648">Protein biosynthesis</keyword>
<dbReference type="Pfam" id="PF19303">
    <property type="entry name" value="Anticodon_3"/>
    <property type="match status" value="1"/>
</dbReference>
<sequence>MKAGKDSRGAKKRTGNAKTGRATGIGVRSAKGQKGMFYITTAIDYPNSKPHLGHAYEKTVADCIARWHRLKGEDVFFLTGTDEHGKKIQQAAEKAGKPPKEFVDWQVTGFKELCVKWGVSHDRFIRTTDQGHERMCQGLFQKALDSGDIYLGTYDGLYCVACEAFYLEKDLDHGLCPVHRKPVENVKEESYFFRMSKYQKRWLVFMEKNQGFIFPKSKRAEVVNRVREGLHDLSVSRTTFDWGIPLKSDPKHVIYVWFDALLNYLSGVDWPSAKSKKFWPADIHVIGVDILWFHSVIWPTMLFSLGIELPKKILVHGFIRSASGEKLSKTTGAIVDPLEVGDTYGVDSVRYYLLREIPLGEDGNFSEAALVERHNRELANDLGNLLNRTMSLAEKKLNGIVPKAKVDQELAKQLGLKKIVSHMDALEPHMALAEIFSFVSACNRYVNGKEVWKLEGKQAEAALYSLLDSLRVIAILLSPFMPDTAVRISGQLNVPLGSWKDLKFGLLRGGKRLGTKEILFVKKDVPAEAKAQVARDISVSIEPRLDALGLKLACAVVEGVSVKKKHEGLDRSIRETVKAADLSAVEASGVIQGYLELYDALGVPRQRHAVANLVEIARQSGKLPTINTVVDSYNLTSITRGFIVGAHDLDRVSGNVRVKIADGSEVYIPLGAQEAVPVKSGEYVFVDDKVVLCHLDVKQGEHTKVTNETRNVFLYVQGNARTPQRELDSAMEEICGNIVKFCGGKWKRVEVSVR</sequence>
<dbReference type="InterPro" id="IPR014758">
    <property type="entry name" value="Met-tRNA_synth"/>
</dbReference>
<dbReference type="NCBIfam" id="NF008900">
    <property type="entry name" value="PRK12267.1"/>
    <property type="match status" value="1"/>
</dbReference>
<dbReference type="InterPro" id="IPR009080">
    <property type="entry name" value="tRNAsynth_Ia_anticodon-bd"/>
</dbReference>
<dbReference type="PANTHER" id="PTHR43326:SF1">
    <property type="entry name" value="METHIONINE--TRNA LIGASE, MITOCHONDRIAL"/>
    <property type="match status" value="1"/>
</dbReference>
<feature type="region of interest" description="Disordered" evidence="9">
    <location>
        <begin position="1"/>
        <end position="23"/>
    </location>
</feature>
<accession>A0A8T3YLZ4</accession>
<dbReference type="Gene3D" id="3.50.40.10">
    <property type="entry name" value="Phenylalanyl-trna Synthetase, Chain B, domain 3"/>
    <property type="match status" value="1"/>
</dbReference>
<dbReference type="EC" id="6.1.1.10" evidence="1"/>
<evidence type="ECO:0000256" key="9">
    <source>
        <dbReference type="SAM" id="MobiDB-lite"/>
    </source>
</evidence>
<evidence type="ECO:0000259" key="10">
    <source>
        <dbReference type="SMART" id="SM00873"/>
    </source>
</evidence>
<dbReference type="InterPro" id="IPR020825">
    <property type="entry name" value="Phe-tRNA_synthase-like_B3/B4"/>
</dbReference>
<evidence type="ECO:0000256" key="5">
    <source>
        <dbReference type="ARBA" id="ARBA00022917"/>
    </source>
</evidence>
<dbReference type="Pfam" id="PF09334">
    <property type="entry name" value="tRNA-synt_1g"/>
    <property type="match status" value="2"/>
</dbReference>
<dbReference type="PRINTS" id="PR01041">
    <property type="entry name" value="TRNASYNTHMET"/>
</dbReference>
<evidence type="ECO:0000313" key="12">
    <source>
        <dbReference type="Proteomes" id="UP000732298"/>
    </source>
</evidence>
<dbReference type="InterPro" id="IPR041872">
    <property type="entry name" value="Anticodon_Met"/>
</dbReference>
<dbReference type="InterPro" id="IPR023457">
    <property type="entry name" value="Met-tRNA_synth_2"/>
</dbReference>
<dbReference type="EMBL" id="JACQPB010000040">
    <property type="protein sequence ID" value="MBI4210707.1"/>
    <property type="molecule type" value="Genomic_DNA"/>
</dbReference>
<dbReference type="HAMAP" id="MF_01228">
    <property type="entry name" value="Met_tRNA_synth_type2"/>
    <property type="match status" value="1"/>
</dbReference>
<keyword evidence="2 8" id="KW-0436">Ligase</keyword>
<evidence type="ECO:0000256" key="4">
    <source>
        <dbReference type="ARBA" id="ARBA00022840"/>
    </source>
</evidence>
<dbReference type="GO" id="GO:0004825">
    <property type="term" value="F:methionine-tRNA ligase activity"/>
    <property type="evidence" value="ECO:0007669"/>
    <property type="project" value="UniProtKB-EC"/>
</dbReference>
<keyword evidence="4 8" id="KW-0067">ATP-binding</keyword>
<evidence type="ECO:0000256" key="2">
    <source>
        <dbReference type="ARBA" id="ARBA00022598"/>
    </source>
</evidence>
<dbReference type="Gene3D" id="1.10.730.10">
    <property type="entry name" value="Isoleucyl-tRNA Synthetase, Domain 1"/>
    <property type="match status" value="1"/>
</dbReference>
<evidence type="ECO:0000256" key="6">
    <source>
        <dbReference type="ARBA" id="ARBA00023146"/>
    </source>
</evidence>
<organism evidence="11 12">
    <name type="scientific">Candidatus Iainarchaeum sp</name>
    <dbReference type="NCBI Taxonomy" id="3101447"/>
    <lineage>
        <taxon>Archaea</taxon>
        <taxon>Candidatus Iainarchaeota</taxon>
        <taxon>Candidatus Iainarchaeia</taxon>
        <taxon>Candidatus Iainarchaeales</taxon>
        <taxon>Candidatus Iainarchaeaceae</taxon>
        <taxon>Candidatus Iainarchaeum</taxon>
    </lineage>
</organism>
<dbReference type="SUPFAM" id="SSF52374">
    <property type="entry name" value="Nucleotidylyl transferase"/>
    <property type="match status" value="1"/>
</dbReference>
<dbReference type="Pfam" id="PF03483">
    <property type="entry name" value="B3_4"/>
    <property type="match status" value="1"/>
</dbReference>
<dbReference type="GO" id="GO:0006431">
    <property type="term" value="P:methionyl-tRNA aminoacylation"/>
    <property type="evidence" value="ECO:0007669"/>
    <property type="project" value="InterPro"/>
</dbReference>
<dbReference type="SUPFAM" id="SSF47323">
    <property type="entry name" value="Anticodon-binding domain of a subclass of class I aminoacyl-tRNA synthetases"/>
    <property type="match status" value="1"/>
</dbReference>
<dbReference type="AlphaFoldDB" id="A0A8T3YLZ4"/>
<dbReference type="InterPro" id="IPR015413">
    <property type="entry name" value="Methionyl/Leucyl_tRNA_Synth"/>
</dbReference>
<proteinExistence type="inferred from homology"/>
<dbReference type="GO" id="GO:0004826">
    <property type="term" value="F:phenylalanine-tRNA ligase activity"/>
    <property type="evidence" value="ECO:0007669"/>
    <property type="project" value="InterPro"/>
</dbReference>
<dbReference type="GO" id="GO:0003723">
    <property type="term" value="F:RNA binding"/>
    <property type="evidence" value="ECO:0007669"/>
    <property type="project" value="InterPro"/>
</dbReference>
<evidence type="ECO:0000313" key="11">
    <source>
        <dbReference type="EMBL" id="MBI4210707.1"/>
    </source>
</evidence>
<dbReference type="InterPro" id="IPR014729">
    <property type="entry name" value="Rossmann-like_a/b/a_fold"/>
</dbReference>
<reference evidence="11" key="1">
    <citation type="submission" date="2020-07" db="EMBL/GenBank/DDBJ databases">
        <title>Huge and variable diversity of episymbiotic CPR bacteria and DPANN archaea in groundwater ecosystems.</title>
        <authorList>
            <person name="He C.Y."/>
            <person name="Keren R."/>
            <person name="Whittaker M."/>
            <person name="Farag I.F."/>
            <person name="Doudna J."/>
            <person name="Cate J.H.D."/>
            <person name="Banfield J.F."/>
        </authorList>
    </citation>
    <scope>NUCLEOTIDE SEQUENCE</scope>
    <source>
        <strain evidence="11">NC_groundwater_1296_Ag_S-0.2um_52_80</strain>
    </source>
</reference>
<evidence type="ECO:0000256" key="3">
    <source>
        <dbReference type="ARBA" id="ARBA00022741"/>
    </source>
</evidence>